<protein>
    <recommendedName>
        <fullName evidence="7">Gfo/Idh/MocA family oxidoreductase</fullName>
    </recommendedName>
</protein>
<dbReference type="Pfam" id="PF19051">
    <property type="entry name" value="GFO_IDH_MocA_C2"/>
    <property type="match status" value="1"/>
</dbReference>
<dbReference type="AlphaFoldDB" id="A0AAU9D6M0"/>
<dbReference type="PANTHER" id="PTHR43818:SF11">
    <property type="entry name" value="BCDNA.GH03377"/>
    <property type="match status" value="1"/>
</dbReference>
<dbReference type="GO" id="GO:0000166">
    <property type="term" value="F:nucleotide binding"/>
    <property type="evidence" value="ECO:0007669"/>
    <property type="project" value="InterPro"/>
</dbReference>
<evidence type="ECO:0000256" key="1">
    <source>
        <dbReference type="ARBA" id="ARBA00023002"/>
    </source>
</evidence>
<dbReference type="PANTHER" id="PTHR43818">
    <property type="entry name" value="BCDNA.GH03377"/>
    <property type="match status" value="1"/>
</dbReference>
<accession>A0AAU9D6M0</accession>
<dbReference type="InterPro" id="IPR000683">
    <property type="entry name" value="Gfo/Idh/MocA-like_OxRdtase_N"/>
</dbReference>
<keyword evidence="2" id="KW-0812">Transmembrane</keyword>
<evidence type="ECO:0008006" key="7">
    <source>
        <dbReference type="Google" id="ProtNLM"/>
    </source>
</evidence>
<dbReference type="InterPro" id="IPR036291">
    <property type="entry name" value="NAD(P)-bd_dom_sf"/>
</dbReference>
<dbReference type="InterPro" id="IPR043906">
    <property type="entry name" value="Gfo/Idh/MocA_OxRdtase_bact_C"/>
</dbReference>
<name>A0AAU9D6M0_9BACT</name>
<dbReference type="EMBL" id="AP025314">
    <property type="protein sequence ID" value="BDD08486.1"/>
    <property type="molecule type" value="Genomic_DNA"/>
</dbReference>
<dbReference type="RefSeq" id="WP_338393744.1">
    <property type="nucleotide sequence ID" value="NZ_AP025314.1"/>
</dbReference>
<organism evidence="5 6">
    <name type="scientific">Fulvitalea axinellae</name>
    <dbReference type="NCBI Taxonomy" id="1182444"/>
    <lineage>
        <taxon>Bacteria</taxon>
        <taxon>Pseudomonadati</taxon>
        <taxon>Bacteroidota</taxon>
        <taxon>Cytophagia</taxon>
        <taxon>Cytophagales</taxon>
        <taxon>Persicobacteraceae</taxon>
        <taxon>Fulvitalea</taxon>
    </lineage>
</organism>
<dbReference type="InterPro" id="IPR050463">
    <property type="entry name" value="Gfo/Idh/MocA_oxidrdct_glycsds"/>
</dbReference>
<dbReference type="Proteomes" id="UP001348817">
    <property type="component" value="Chromosome"/>
</dbReference>
<evidence type="ECO:0000259" key="3">
    <source>
        <dbReference type="Pfam" id="PF01408"/>
    </source>
</evidence>
<feature type="domain" description="Gfo/Idh/MocA-like oxidoreductase N-terminal" evidence="3">
    <location>
        <begin position="66"/>
        <end position="227"/>
    </location>
</feature>
<dbReference type="Gene3D" id="3.40.50.720">
    <property type="entry name" value="NAD(P)-binding Rossmann-like Domain"/>
    <property type="match status" value="1"/>
</dbReference>
<sequence>MDKDQDSKKKIKRRNILKGMVAAPVIGLAAWELDYFFRRRKNKKKGGIAFQFSEDNKTHVDRSETINVGIIGAGTRGSQLMAALGFVSPKHIDGLKKRKEKNPDDKAYQNFLDQPDLGIRITAVCDIFDVRAKAAIEAGANLYREGTGGKMADKPRRHRTYTNLLDDPKVDAVVIATPDHWHGTMAIEATKRGKHVYVEKPVTWRLDETYEVRKTVKESGIVFQLGHQNRQIDSYRRCKELVGKGALGKVNLVETTTNRNSPNGAWVYKIHPKANESTIDWKQFIGPAPAHAFSKERFFRWRCWWDYSTGLIGDLFTHEYDVVNQVLGVGIPTSATASGGIYHFKDGRTVPDVLQIALEFGDDDLTMLYSASQANSHNRGKVFMGTDATVNLGRSLEFFVDRNSKIYKEKLKKGTVKSNEPAYIFDPSKGIDGTTSATERYFAERGLLNTTRKGRSFSTSFLHLEEWLDAVRTKTQPSCNIDRAFEEGIATHMATIAYKEKRTVYWDKKNEKVVTENGDEIS</sequence>
<evidence type="ECO:0000313" key="6">
    <source>
        <dbReference type="Proteomes" id="UP001348817"/>
    </source>
</evidence>
<dbReference type="SUPFAM" id="SSF51735">
    <property type="entry name" value="NAD(P)-binding Rossmann-fold domains"/>
    <property type="match status" value="1"/>
</dbReference>
<keyword evidence="2" id="KW-0472">Membrane</keyword>
<dbReference type="Gene3D" id="3.30.360.10">
    <property type="entry name" value="Dihydrodipicolinate Reductase, domain 2"/>
    <property type="match status" value="1"/>
</dbReference>
<keyword evidence="6" id="KW-1185">Reference proteome</keyword>
<evidence type="ECO:0000259" key="4">
    <source>
        <dbReference type="Pfam" id="PF19051"/>
    </source>
</evidence>
<evidence type="ECO:0000313" key="5">
    <source>
        <dbReference type="EMBL" id="BDD08486.1"/>
    </source>
</evidence>
<keyword evidence="2" id="KW-1133">Transmembrane helix</keyword>
<keyword evidence="1" id="KW-0560">Oxidoreductase</keyword>
<proteinExistence type="predicted"/>
<feature type="domain" description="Gfo/Idh/MocA-like oxidoreductase bacterial type C-terminal" evidence="4">
    <location>
        <begin position="239"/>
        <end position="328"/>
    </location>
</feature>
<reference evidence="5 6" key="1">
    <citation type="submission" date="2021-12" db="EMBL/GenBank/DDBJ databases">
        <title>Genome sequencing of bacteria with rrn-lacking chromosome and rrn-plasmid.</title>
        <authorList>
            <person name="Anda M."/>
            <person name="Iwasaki W."/>
        </authorList>
    </citation>
    <scope>NUCLEOTIDE SEQUENCE [LARGE SCALE GENOMIC DNA]</scope>
    <source>
        <strain evidence="5 6">DSM 100852</strain>
    </source>
</reference>
<dbReference type="GO" id="GO:0016491">
    <property type="term" value="F:oxidoreductase activity"/>
    <property type="evidence" value="ECO:0007669"/>
    <property type="project" value="UniProtKB-KW"/>
</dbReference>
<dbReference type="KEGG" id="fax:FUAX_09180"/>
<dbReference type="Pfam" id="PF01408">
    <property type="entry name" value="GFO_IDH_MocA"/>
    <property type="match status" value="1"/>
</dbReference>
<gene>
    <name evidence="5" type="ORF">FUAX_09180</name>
</gene>
<feature type="transmembrane region" description="Helical" evidence="2">
    <location>
        <begin position="20"/>
        <end position="37"/>
    </location>
</feature>
<evidence type="ECO:0000256" key="2">
    <source>
        <dbReference type="SAM" id="Phobius"/>
    </source>
</evidence>
<dbReference type="SUPFAM" id="SSF55347">
    <property type="entry name" value="Glyceraldehyde-3-phosphate dehydrogenase-like, C-terminal domain"/>
    <property type="match status" value="1"/>
</dbReference>